<evidence type="ECO:0000256" key="10">
    <source>
        <dbReference type="ARBA" id="ARBA00023235"/>
    </source>
</evidence>
<feature type="domain" description="3-hydroxyacyl-CoA dehydrogenase NAD binding" evidence="16">
    <location>
        <begin position="296"/>
        <end position="472"/>
    </location>
</feature>
<evidence type="ECO:0000256" key="12">
    <source>
        <dbReference type="ARBA" id="ARBA00023268"/>
    </source>
</evidence>
<protein>
    <submittedName>
        <fullName evidence="17">Enoyl-CoA hydratase/isomerase family protein</fullName>
    </submittedName>
</protein>
<name>A0A941DCQ8_9BURK</name>
<evidence type="ECO:0000256" key="7">
    <source>
        <dbReference type="ARBA" id="ARBA00023027"/>
    </source>
</evidence>
<dbReference type="Pfam" id="PF00725">
    <property type="entry name" value="3HCDH"/>
    <property type="match status" value="1"/>
</dbReference>
<dbReference type="AlphaFoldDB" id="A0A941DCQ8"/>
<keyword evidence="4" id="KW-0276">Fatty acid metabolism</keyword>
<dbReference type="PROSITE" id="PS00166">
    <property type="entry name" value="ENOYL_COA_HYDRATASE"/>
    <property type="match status" value="1"/>
</dbReference>
<keyword evidence="11" id="KW-0456">Lyase</keyword>
<dbReference type="InterPro" id="IPR008927">
    <property type="entry name" value="6-PGluconate_DH-like_C_sf"/>
</dbReference>
<keyword evidence="10" id="KW-0413">Isomerase</keyword>
<dbReference type="SUPFAM" id="SSF51735">
    <property type="entry name" value="NAD(P)-binding Rossmann-fold domains"/>
    <property type="match status" value="1"/>
</dbReference>
<keyword evidence="12" id="KW-0511">Multifunctional enzyme</keyword>
<comment type="subcellular location">
    <subcellularLocation>
        <location evidence="1">Peroxisome</location>
    </subcellularLocation>
</comment>
<dbReference type="GO" id="GO:0004300">
    <property type="term" value="F:enoyl-CoA hydratase activity"/>
    <property type="evidence" value="ECO:0007669"/>
    <property type="project" value="UniProtKB-ARBA"/>
</dbReference>
<comment type="catalytic activity">
    <reaction evidence="13">
        <text>a (3S)-3-hydroxyacyl-CoA + NAD(+) = a 3-oxoacyl-CoA + NADH + H(+)</text>
        <dbReference type="Rhea" id="RHEA:22432"/>
        <dbReference type="ChEBI" id="CHEBI:15378"/>
        <dbReference type="ChEBI" id="CHEBI:57318"/>
        <dbReference type="ChEBI" id="CHEBI:57540"/>
        <dbReference type="ChEBI" id="CHEBI:57945"/>
        <dbReference type="ChEBI" id="CHEBI:90726"/>
        <dbReference type="EC" id="1.1.1.35"/>
    </reaction>
</comment>
<organism evidence="17 18">
    <name type="scientific">Undibacterium baiyunense</name>
    <dbReference type="NCBI Taxonomy" id="2828731"/>
    <lineage>
        <taxon>Bacteria</taxon>
        <taxon>Pseudomonadati</taxon>
        <taxon>Pseudomonadota</taxon>
        <taxon>Betaproteobacteria</taxon>
        <taxon>Burkholderiales</taxon>
        <taxon>Oxalobacteraceae</taxon>
        <taxon>Undibacterium</taxon>
    </lineage>
</organism>
<dbReference type="Gene3D" id="1.10.1040.50">
    <property type="match status" value="1"/>
</dbReference>
<dbReference type="FunFam" id="3.40.50.720:FF:000009">
    <property type="entry name" value="Fatty oxidation complex, alpha subunit"/>
    <property type="match status" value="1"/>
</dbReference>
<evidence type="ECO:0000256" key="1">
    <source>
        <dbReference type="ARBA" id="ARBA00004275"/>
    </source>
</evidence>
<keyword evidence="8" id="KW-0443">Lipid metabolism</keyword>
<dbReference type="PANTHER" id="PTHR23309">
    <property type="entry name" value="3-HYDROXYACYL-COA DEHYROGENASE"/>
    <property type="match status" value="1"/>
</dbReference>
<dbReference type="RefSeq" id="WP_212682702.1">
    <property type="nucleotide sequence ID" value="NZ_JAGSPM010000001.1"/>
</dbReference>
<keyword evidence="9" id="KW-0576">Peroxisome</keyword>
<evidence type="ECO:0000256" key="4">
    <source>
        <dbReference type="ARBA" id="ARBA00022832"/>
    </source>
</evidence>
<dbReference type="Gene3D" id="3.40.50.720">
    <property type="entry name" value="NAD(P)-binding Rossmann-like Domain"/>
    <property type="match status" value="1"/>
</dbReference>
<dbReference type="FunFam" id="1.10.1040.50:FF:000006">
    <property type="entry name" value="Peroxisomal bifunctional enzyme"/>
    <property type="match status" value="1"/>
</dbReference>
<keyword evidence="7" id="KW-0520">NAD</keyword>
<dbReference type="EMBL" id="JAGSPM010000001">
    <property type="protein sequence ID" value="MBR7745248.1"/>
    <property type="molecule type" value="Genomic_DNA"/>
</dbReference>
<comment type="similarity">
    <text evidence="14">Belongs to the enoyl-CoA hydratase/isomerase family.</text>
</comment>
<evidence type="ECO:0000259" key="16">
    <source>
        <dbReference type="Pfam" id="PF02737"/>
    </source>
</evidence>
<dbReference type="InterPro" id="IPR036291">
    <property type="entry name" value="NAD(P)-bd_dom_sf"/>
</dbReference>
<feature type="domain" description="3-hydroxyacyl-CoA dehydrogenase C-terminal" evidence="15">
    <location>
        <begin position="477"/>
        <end position="569"/>
    </location>
</feature>
<dbReference type="InterPro" id="IPR001753">
    <property type="entry name" value="Enoyl-CoA_hydra/iso"/>
</dbReference>
<evidence type="ECO:0000256" key="8">
    <source>
        <dbReference type="ARBA" id="ARBA00023098"/>
    </source>
</evidence>
<sequence>MTASLAIQDHIAIITINNPPVNGLGHATRTAISEHLRAAENNSDVIAIVLTGTGKVFSGGADIKEFGTDKTYAEPSLPSLLVQMDVCNKPIIAALNGVCMGGGLELALACHYRVATSAIQIALPEVKLGLLPGAGGTQRLPRLVDMKTCLDMICSGRSYYSDQLVETKLFDAFVPTTTQLLQTAIDFADKVASVRPILRVRDLIANQTITPETFATARANLQKKSKHLPAPFACVDALEASVKLDFDLGIQTERQLFQQLLQSPESRALRHIFMAERAAGKIADIDASTPLRAINSVAIIGAGTMGTGIAMNFANAGLPVRLLDLQEASLTRGLARIREQYQAAVNKGKLTQNECEQRCNLIVGVHSYDDITEVDLVVEAVFEDLAVKKNVFEQLDQTMKPGAILASNTSTLDLNEIAMVTKRPQDVIGLHFFSPANIMELLEVVRTKYTATDVLVTCFSLAKKIKKTAIIAGVCDGFIGNRMLEQYTKQAAFLLEEGCTPQQVDHAIEAFGFAMGPFRMNDLAGNDISWAIRKRRIAANPNAIYSKLGDRLCEMGRFGQKTQAGWYDYQANDRTAYSSDIVNQMIRSHAQDLGVSQRQISDEEIVQRLVLALANEGRKILRDGIAARASDIDLVYLKGYGFPIHRGGPMYFAESLGWEKVDQLLQQFQRGHRGQTWIL</sequence>
<comment type="caution">
    <text evidence="17">The sequence shown here is derived from an EMBL/GenBank/DDBJ whole genome shotgun (WGS) entry which is preliminary data.</text>
</comment>
<evidence type="ECO:0000256" key="6">
    <source>
        <dbReference type="ARBA" id="ARBA00023002"/>
    </source>
</evidence>
<dbReference type="GO" id="GO:0016853">
    <property type="term" value="F:isomerase activity"/>
    <property type="evidence" value="ECO:0007669"/>
    <property type="project" value="UniProtKB-KW"/>
</dbReference>
<dbReference type="Pfam" id="PF02737">
    <property type="entry name" value="3HCDH_N"/>
    <property type="match status" value="1"/>
</dbReference>
<dbReference type="Pfam" id="PF00378">
    <property type="entry name" value="ECH_1"/>
    <property type="match status" value="1"/>
</dbReference>
<dbReference type="PANTHER" id="PTHR23309:SF51">
    <property type="entry name" value="3-HYDROXYACYL-COA DEHYDROGENASE-RELATED"/>
    <property type="match status" value="1"/>
</dbReference>
<evidence type="ECO:0000256" key="3">
    <source>
        <dbReference type="ARBA" id="ARBA00008750"/>
    </source>
</evidence>
<dbReference type="GO" id="GO:0070403">
    <property type="term" value="F:NAD+ binding"/>
    <property type="evidence" value="ECO:0007669"/>
    <property type="project" value="InterPro"/>
</dbReference>
<dbReference type="Proteomes" id="UP000680158">
    <property type="component" value="Unassembled WGS sequence"/>
</dbReference>
<evidence type="ECO:0000313" key="18">
    <source>
        <dbReference type="Proteomes" id="UP000680158"/>
    </source>
</evidence>
<gene>
    <name evidence="17" type="ORF">KDM92_01530</name>
</gene>
<dbReference type="InterPro" id="IPR006108">
    <property type="entry name" value="3HC_DH_C"/>
</dbReference>
<evidence type="ECO:0000256" key="11">
    <source>
        <dbReference type="ARBA" id="ARBA00023239"/>
    </source>
</evidence>
<keyword evidence="5" id="KW-0442">Lipid degradation</keyword>
<dbReference type="SUPFAM" id="SSF48179">
    <property type="entry name" value="6-phosphogluconate dehydrogenase C-terminal domain-like"/>
    <property type="match status" value="2"/>
</dbReference>
<dbReference type="SUPFAM" id="SSF52096">
    <property type="entry name" value="ClpP/crotonase"/>
    <property type="match status" value="1"/>
</dbReference>
<dbReference type="InterPro" id="IPR006176">
    <property type="entry name" value="3-OHacyl-CoA_DH_NAD-bd"/>
</dbReference>
<evidence type="ECO:0000256" key="14">
    <source>
        <dbReference type="RuleBase" id="RU003707"/>
    </source>
</evidence>
<dbReference type="CDD" id="cd06558">
    <property type="entry name" value="crotonase-like"/>
    <property type="match status" value="1"/>
</dbReference>
<dbReference type="GO" id="GO:0016042">
    <property type="term" value="P:lipid catabolic process"/>
    <property type="evidence" value="ECO:0007669"/>
    <property type="project" value="UniProtKB-KW"/>
</dbReference>
<dbReference type="InterPro" id="IPR029045">
    <property type="entry name" value="ClpP/crotonase-like_dom_sf"/>
</dbReference>
<comment type="similarity">
    <text evidence="3">In the N-terminal section; belongs to the enoyl-CoA hydratase/isomerase family.</text>
</comment>
<dbReference type="GO" id="GO:0006631">
    <property type="term" value="P:fatty acid metabolic process"/>
    <property type="evidence" value="ECO:0007669"/>
    <property type="project" value="UniProtKB-KW"/>
</dbReference>
<keyword evidence="18" id="KW-1185">Reference proteome</keyword>
<accession>A0A941DCQ8</accession>
<evidence type="ECO:0000313" key="17">
    <source>
        <dbReference type="EMBL" id="MBR7745248.1"/>
    </source>
</evidence>
<evidence type="ECO:0000256" key="13">
    <source>
        <dbReference type="ARBA" id="ARBA00049556"/>
    </source>
</evidence>
<evidence type="ECO:0000256" key="9">
    <source>
        <dbReference type="ARBA" id="ARBA00023140"/>
    </source>
</evidence>
<comment type="pathway">
    <text evidence="2">Lipid metabolism; fatty acid beta-oxidation.</text>
</comment>
<proteinExistence type="inferred from homology"/>
<evidence type="ECO:0000259" key="15">
    <source>
        <dbReference type="Pfam" id="PF00725"/>
    </source>
</evidence>
<dbReference type="InterPro" id="IPR018376">
    <property type="entry name" value="Enoyl-CoA_hyd/isom_CS"/>
</dbReference>
<evidence type="ECO:0000256" key="2">
    <source>
        <dbReference type="ARBA" id="ARBA00005005"/>
    </source>
</evidence>
<keyword evidence="6" id="KW-0560">Oxidoreductase</keyword>
<dbReference type="Gene3D" id="3.90.226.10">
    <property type="entry name" value="2-enoyl-CoA Hydratase, Chain A, domain 1"/>
    <property type="match status" value="1"/>
</dbReference>
<dbReference type="GO" id="GO:0003857">
    <property type="term" value="F:(3S)-3-hydroxyacyl-CoA dehydrogenase (NAD+) activity"/>
    <property type="evidence" value="ECO:0007669"/>
    <property type="project" value="UniProtKB-EC"/>
</dbReference>
<evidence type="ECO:0000256" key="5">
    <source>
        <dbReference type="ARBA" id="ARBA00022963"/>
    </source>
</evidence>
<reference evidence="17 18" key="1">
    <citation type="submission" date="2021-04" db="EMBL/GenBank/DDBJ databases">
        <title>novel species isolated from subtropical streams in China.</title>
        <authorList>
            <person name="Lu H."/>
        </authorList>
    </citation>
    <scope>NUCLEOTIDE SEQUENCE [LARGE SCALE GENOMIC DNA]</scope>
    <source>
        <strain evidence="17 18">BYS107W</strain>
    </source>
</reference>